<dbReference type="EMBL" id="SBKN01000010">
    <property type="protein sequence ID" value="RXR20210.1"/>
    <property type="molecule type" value="Genomic_DNA"/>
</dbReference>
<sequence length="206" mass="23677">MKKAVLFLLLFPLLVSAKFYKAKINFNDGTSKNGFIELPEYPDDSKIKFKEEEDGKTEKYKIDDVSNFEITNDKNEIVKYISLKLADQGTFDRKKIKPGDKKIWAKIIIEGKISIYAAYYAYNPASKTGGGGTYYIKRPNEDFGLYLDEFGNNGLSVCMNCYTELKKTLKAYFEDSCPNFLEKITKEDLNKKGVTYLVELYELNCK</sequence>
<evidence type="ECO:0000313" key="2">
    <source>
        <dbReference type="EMBL" id="RXR20210.1"/>
    </source>
</evidence>
<protein>
    <recommendedName>
        <fullName evidence="4">GLPGLI family protein</fullName>
    </recommendedName>
</protein>
<dbReference type="OrthoDB" id="1348072at2"/>
<proteinExistence type="predicted"/>
<evidence type="ECO:0000256" key="1">
    <source>
        <dbReference type="SAM" id="SignalP"/>
    </source>
</evidence>
<keyword evidence="3" id="KW-1185">Reference proteome</keyword>
<feature type="signal peptide" evidence="1">
    <location>
        <begin position="1"/>
        <end position="17"/>
    </location>
</feature>
<organism evidence="2 3">
    <name type="scientific">Flavobacterium stagni</name>
    <dbReference type="NCBI Taxonomy" id="2506421"/>
    <lineage>
        <taxon>Bacteria</taxon>
        <taxon>Pseudomonadati</taxon>
        <taxon>Bacteroidota</taxon>
        <taxon>Flavobacteriia</taxon>
        <taxon>Flavobacteriales</taxon>
        <taxon>Flavobacteriaceae</taxon>
        <taxon>Flavobacterium</taxon>
    </lineage>
</organism>
<feature type="chain" id="PRO_5020736496" description="GLPGLI family protein" evidence="1">
    <location>
        <begin position="18"/>
        <end position="206"/>
    </location>
</feature>
<comment type="caution">
    <text evidence="2">The sequence shown here is derived from an EMBL/GenBank/DDBJ whole genome shotgun (WGS) entry which is preliminary data.</text>
</comment>
<evidence type="ECO:0000313" key="3">
    <source>
        <dbReference type="Proteomes" id="UP000289857"/>
    </source>
</evidence>
<accession>A0A4Q1K426</accession>
<dbReference type="RefSeq" id="WP_129462431.1">
    <property type="nucleotide sequence ID" value="NZ_SBKN01000010.1"/>
</dbReference>
<name>A0A4Q1K426_9FLAO</name>
<evidence type="ECO:0008006" key="4">
    <source>
        <dbReference type="Google" id="ProtNLM"/>
    </source>
</evidence>
<dbReference type="AlphaFoldDB" id="A0A4Q1K426"/>
<reference evidence="3" key="1">
    <citation type="submission" date="2019-01" db="EMBL/GenBank/DDBJ databases">
        <title>Cytophagaceae bacterium strain CAR-16.</title>
        <authorList>
            <person name="Chen W.-M."/>
        </authorList>
    </citation>
    <scope>NUCLEOTIDE SEQUENCE [LARGE SCALE GENOMIC DNA]</scope>
    <source>
        <strain evidence="3">WWJ-16</strain>
    </source>
</reference>
<gene>
    <name evidence="2" type="ORF">EQG61_13245</name>
</gene>
<dbReference type="Proteomes" id="UP000289857">
    <property type="component" value="Unassembled WGS sequence"/>
</dbReference>
<keyword evidence="1" id="KW-0732">Signal</keyword>